<dbReference type="GO" id="GO:0005886">
    <property type="term" value="C:plasma membrane"/>
    <property type="evidence" value="ECO:0007669"/>
    <property type="project" value="TreeGrafter"/>
</dbReference>
<dbReference type="GO" id="GO:0015141">
    <property type="term" value="F:succinate transmembrane transporter activity"/>
    <property type="evidence" value="ECO:0007669"/>
    <property type="project" value="UniProtKB-ARBA"/>
</dbReference>
<feature type="transmembrane region" description="Helical" evidence="6">
    <location>
        <begin position="61"/>
        <end position="94"/>
    </location>
</feature>
<feature type="transmembrane region" description="Helical" evidence="6">
    <location>
        <begin position="106"/>
        <end position="125"/>
    </location>
</feature>
<feature type="transmembrane region" description="Helical" evidence="6">
    <location>
        <begin position="137"/>
        <end position="169"/>
    </location>
</feature>
<evidence type="ECO:0000256" key="2">
    <source>
        <dbReference type="ARBA" id="ARBA00022448"/>
    </source>
</evidence>
<keyword evidence="3 6" id="KW-0812">Transmembrane</keyword>
<feature type="transmembrane region" description="Helical" evidence="6">
    <location>
        <begin position="368"/>
        <end position="385"/>
    </location>
</feature>
<dbReference type="PANTHER" id="PTHR10283:SF82">
    <property type="entry name" value="SOLUTE CARRIER FAMILY 13 MEMBER 2"/>
    <property type="match status" value="1"/>
</dbReference>
<feature type="transmembrane region" description="Helical" evidence="6">
    <location>
        <begin position="253"/>
        <end position="278"/>
    </location>
</feature>
<dbReference type="PANTHER" id="PTHR10283">
    <property type="entry name" value="SOLUTE CARRIER FAMILY 13 MEMBER"/>
    <property type="match status" value="1"/>
</dbReference>
<dbReference type="Pfam" id="PF00939">
    <property type="entry name" value="Na_sulph_symp"/>
    <property type="match status" value="1"/>
</dbReference>
<comment type="subcellular location">
    <subcellularLocation>
        <location evidence="1">Membrane</location>
        <topology evidence="1">Multi-pass membrane protein</topology>
    </subcellularLocation>
</comment>
<evidence type="ECO:0000256" key="1">
    <source>
        <dbReference type="ARBA" id="ARBA00004141"/>
    </source>
</evidence>
<protein>
    <submittedName>
        <fullName evidence="7">Sodium-dependent dicarboxylate transporter SdcS</fullName>
    </submittedName>
</protein>
<evidence type="ECO:0000256" key="3">
    <source>
        <dbReference type="ARBA" id="ARBA00022692"/>
    </source>
</evidence>
<feature type="transmembrane region" description="Helical" evidence="6">
    <location>
        <begin position="334"/>
        <end position="356"/>
    </location>
</feature>
<feature type="transmembrane region" description="Helical" evidence="6">
    <location>
        <begin position="33"/>
        <end position="49"/>
    </location>
</feature>
<feature type="transmembrane region" description="Helical" evidence="6">
    <location>
        <begin position="523"/>
        <end position="545"/>
    </location>
</feature>
<dbReference type="InterPro" id="IPR031312">
    <property type="entry name" value="Na/sul_symport_CS"/>
</dbReference>
<evidence type="ECO:0000256" key="6">
    <source>
        <dbReference type="SAM" id="Phobius"/>
    </source>
</evidence>
<accession>A0A564ZI83</accession>
<keyword evidence="4 6" id="KW-1133">Transmembrane helix</keyword>
<dbReference type="EMBL" id="CABIKM010000020">
    <property type="protein sequence ID" value="VUZ84873.1"/>
    <property type="molecule type" value="Genomic_DNA"/>
</dbReference>
<gene>
    <name evidence="7" type="primary">sdcS</name>
    <name evidence="7" type="ORF">MELA_01248</name>
</gene>
<dbReference type="AlphaFoldDB" id="A0A564ZI83"/>
<evidence type="ECO:0000256" key="5">
    <source>
        <dbReference type="ARBA" id="ARBA00023136"/>
    </source>
</evidence>
<dbReference type="PROSITE" id="PS01271">
    <property type="entry name" value="NA_SULFATE"/>
    <property type="match status" value="1"/>
</dbReference>
<sequence length="552" mass="58665">MPQPDVRVEPVAAMPDERISAGEQVFEAWRKRLGALLTLPLFFLTYFLCSNLRPEGRTLAAILAAVTTLWVSEVIPLPVSALVGAVLCVALGVVPQEPGKSPAAVVLAHFADPIIFVFIGGFMLARAMTIHGLDRRIALGFLSIPWIGSSPARTMMGLGLVTAVISMWVSNSATTAMMLPIAAGILQALHAVRVTQGLASNSSDPGSWPFATGMMLMVAFSASIGGIGTPVGSPPNLIGIGLIRSATGEEISFFRWMMVAVPLLLVMGPVLFALLYLLHPATKEPDRIVPDRNDGTVRLTIRDPVAGPGGHLLDYIRRERNRLGPWTWGQFNTVMAFGVAVTLWVTPGILHLPWLAASGWGQWMSVRLPESIVAICAAILLFLLPVNLSRWEFTLTWPDAVKIDWGTILLFGGGLTLGSLMFKTGVAEAMGRTLTAYLGVSSLWTLTGLSIAMAIIMSEAASNTASANMIIPVVIAIAQAAGVSPLPPALGACLGASFGFMLPVSTPPNAIVYGSGLVPLPKMIRAGILLDLAGFFIIWGGLYLLHQVLQLV</sequence>
<evidence type="ECO:0000256" key="4">
    <source>
        <dbReference type="ARBA" id="ARBA00022989"/>
    </source>
</evidence>
<dbReference type="InterPro" id="IPR001898">
    <property type="entry name" value="SLC13A/DASS"/>
</dbReference>
<feature type="transmembrane region" description="Helical" evidence="6">
    <location>
        <begin position="405"/>
        <end position="422"/>
    </location>
</feature>
<name>A0A564ZI83_9BACT</name>
<proteinExistence type="predicted"/>
<feature type="transmembrane region" description="Helical" evidence="6">
    <location>
        <begin position="210"/>
        <end position="232"/>
    </location>
</feature>
<feature type="transmembrane region" description="Helical" evidence="6">
    <location>
        <begin position="434"/>
        <end position="457"/>
    </location>
</feature>
<keyword evidence="8" id="KW-1185">Reference proteome</keyword>
<reference evidence="7 8" key="1">
    <citation type="submission" date="2019-07" db="EMBL/GenBank/DDBJ databases">
        <authorList>
            <person name="Cremers G."/>
        </authorList>
    </citation>
    <scope>NUCLEOTIDE SEQUENCE [LARGE SCALE GENOMIC DNA]</scope>
</reference>
<dbReference type="Proteomes" id="UP000334340">
    <property type="component" value="Unassembled WGS sequence"/>
</dbReference>
<keyword evidence="2" id="KW-0813">Transport</keyword>
<keyword evidence="5 6" id="KW-0472">Membrane</keyword>
<organism evidence="7 8">
    <name type="scientific">Candidatus Methylomirabilis lanthanidiphila</name>
    <dbReference type="NCBI Taxonomy" id="2211376"/>
    <lineage>
        <taxon>Bacteria</taxon>
        <taxon>Candidatus Methylomirabilota</taxon>
        <taxon>Candidatus Methylomirabilia</taxon>
        <taxon>Candidatus Methylomirabilales</taxon>
        <taxon>Candidatus Methylomirabilaceae</taxon>
        <taxon>Candidatus Methylomirabilis</taxon>
    </lineage>
</organism>
<evidence type="ECO:0000313" key="8">
    <source>
        <dbReference type="Proteomes" id="UP000334340"/>
    </source>
</evidence>
<feature type="transmembrane region" description="Helical" evidence="6">
    <location>
        <begin position="469"/>
        <end position="502"/>
    </location>
</feature>
<evidence type="ECO:0000313" key="7">
    <source>
        <dbReference type="EMBL" id="VUZ84873.1"/>
    </source>
</evidence>